<evidence type="ECO:0000313" key="2">
    <source>
        <dbReference type="EMBL" id="GAA4965231.1"/>
    </source>
</evidence>
<protein>
    <recommendedName>
        <fullName evidence="4">Integral membrane protein</fullName>
    </recommendedName>
</protein>
<keyword evidence="1" id="KW-0472">Membrane</keyword>
<feature type="transmembrane region" description="Helical" evidence="1">
    <location>
        <begin position="33"/>
        <end position="52"/>
    </location>
</feature>
<dbReference type="RefSeq" id="WP_345710794.1">
    <property type="nucleotide sequence ID" value="NZ_BAABIL010000055.1"/>
</dbReference>
<feature type="transmembrane region" description="Helical" evidence="1">
    <location>
        <begin position="58"/>
        <end position="78"/>
    </location>
</feature>
<organism evidence="2 3">
    <name type="scientific">Kineococcus glutinatus</name>
    <dbReference type="NCBI Taxonomy" id="1070872"/>
    <lineage>
        <taxon>Bacteria</taxon>
        <taxon>Bacillati</taxon>
        <taxon>Actinomycetota</taxon>
        <taxon>Actinomycetes</taxon>
        <taxon>Kineosporiales</taxon>
        <taxon>Kineosporiaceae</taxon>
        <taxon>Kineococcus</taxon>
    </lineage>
</organism>
<gene>
    <name evidence="2" type="ORF">GCM10023225_05490</name>
</gene>
<keyword evidence="1" id="KW-1133">Transmembrane helix</keyword>
<dbReference type="Proteomes" id="UP001501195">
    <property type="component" value="Unassembled WGS sequence"/>
</dbReference>
<evidence type="ECO:0008006" key="4">
    <source>
        <dbReference type="Google" id="ProtNLM"/>
    </source>
</evidence>
<feature type="transmembrane region" description="Helical" evidence="1">
    <location>
        <begin position="148"/>
        <end position="169"/>
    </location>
</feature>
<feature type="transmembrane region" description="Helical" evidence="1">
    <location>
        <begin position="118"/>
        <end position="136"/>
    </location>
</feature>
<name>A0ABP9HA30_9ACTN</name>
<keyword evidence="3" id="KW-1185">Reference proteome</keyword>
<sequence length="185" mass="19277">MLVLILACEIGFWVLVVAGLVARYPLRAPRTGLVLLAATPVVDLVLLAATALHLRAGAVASGLHGLAALYIGFSLAYGHRMISWADTRFAHRFAGGPAPVRLHGAAHTRACWADVARTLLAVAVAGGLLLLLTAWVGDPQRTAALTGLLPVLGIVLAVELLAAVSYTLWPRRERTGGRVAAGSPS</sequence>
<dbReference type="EMBL" id="BAABIL010000055">
    <property type="protein sequence ID" value="GAA4965231.1"/>
    <property type="molecule type" value="Genomic_DNA"/>
</dbReference>
<evidence type="ECO:0000256" key="1">
    <source>
        <dbReference type="SAM" id="Phobius"/>
    </source>
</evidence>
<feature type="transmembrane region" description="Helical" evidence="1">
    <location>
        <begin position="6"/>
        <end position="26"/>
    </location>
</feature>
<reference evidence="3" key="1">
    <citation type="journal article" date="2019" name="Int. J. Syst. Evol. Microbiol.">
        <title>The Global Catalogue of Microorganisms (GCM) 10K type strain sequencing project: providing services to taxonomists for standard genome sequencing and annotation.</title>
        <authorList>
            <consortium name="The Broad Institute Genomics Platform"/>
            <consortium name="The Broad Institute Genome Sequencing Center for Infectious Disease"/>
            <person name="Wu L."/>
            <person name="Ma J."/>
        </authorList>
    </citation>
    <scope>NUCLEOTIDE SEQUENCE [LARGE SCALE GENOMIC DNA]</scope>
    <source>
        <strain evidence="3">JCM 18126</strain>
    </source>
</reference>
<comment type="caution">
    <text evidence="2">The sequence shown here is derived from an EMBL/GenBank/DDBJ whole genome shotgun (WGS) entry which is preliminary data.</text>
</comment>
<accession>A0ABP9HA30</accession>
<proteinExistence type="predicted"/>
<evidence type="ECO:0000313" key="3">
    <source>
        <dbReference type="Proteomes" id="UP001501195"/>
    </source>
</evidence>
<keyword evidence="1" id="KW-0812">Transmembrane</keyword>